<dbReference type="InterPro" id="IPR013709">
    <property type="entry name" value="2-isopropylmalate_synth_dimer"/>
</dbReference>
<feature type="binding site" evidence="11">
    <location>
        <position position="23"/>
    </location>
    <ligand>
        <name>Mn(2+)</name>
        <dbReference type="ChEBI" id="CHEBI:29035"/>
    </ligand>
</feature>
<dbReference type="NCBIfam" id="TIGR00973">
    <property type="entry name" value="leuA_bact"/>
    <property type="match status" value="1"/>
</dbReference>
<reference evidence="13" key="1">
    <citation type="submission" date="2022-09" db="EMBL/GenBank/DDBJ databases">
        <title>genome sequence of Deinococcus rubellus.</title>
        <authorList>
            <person name="Srinivasan S."/>
        </authorList>
    </citation>
    <scope>NUCLEOTIDE SEQUENCE</scope>
    <source>
        <strain evidence="13">Ant6</strain>
    </source>
</reference>
<comment type="cofactor">
    <cofactor evidence="11">
        <name>Mn(2+)</name>
        <dbReference type="ChEBI" id="CHEBI:29035"/>
    </cofactor>
</comment>
<gene>
    <name evidence="11" type="primary">leuA</name>
    <name evidence="13" type="ORF">N0D28_08080</name>
</gene>
<evidence type="ECO:0000256" key="10">
    <source>
        <dbReference type="ARBA" id="ARBA00023304"/>
    </source>
</evidence>
<dbReference type="RefSeq" id="WP_260559025.1">
    <property type="nucleotide sequence ID" value="NZ_BAABEC010000059.1"/>
</dbReference>
<evidence type="ECO:0000256" key="8">
    <source>
        <dbReference type="ARBA" id="ARBA00022723"/>
    </source>
</evidence>
<feature type="region of interest" description="Regulatory domain" evidence="11">
    <location>
        <begin position="407"/>
        <end position="530"/>
    </location>
</feature>
<dbReference type="Pfam" id="PF00682">
    <property type="entry name" value="HMGL-like"/>
    <property type="match status" value="1"/>
</dbReference>
<evidence type="ECO:0000256" key="2">
    <source>
        <dbReference type="ARBA" id="ARBA00009396"/>
    </source>
</evidence>
<comment type="similarity">
    <text evidence="2 11">Belongs to the alpha-IPM synthase/homocitrate synthase family. LeuA type 1 subfamily.</text>
</comment>
<dbReference type="PROSITE" id="PS50991">
    <property type="entry name" value="PYR_CT"/>
    <property type="match status" value="1"/>
</dbReference>
<dbReference type="Gene3D" id="3.20.20.70">
    <property type="entry name" value="Aldolase class I"/>
    <property type="match status" value="1"/>
</dbReference>
<dbReference type="Gene3D" id="1.10.238.260">
    <property type="match status" value="1"/>
</dbReference>
<dbReference type="EMBL" id="CP104213">
    <property type="protein sequence ID" value="UWX62730.1"/>
    <property type="molecule type" value="Genomic_DNA"/>
</dbReference>
<feature type="binding site" evidence="11">
    <location>
        <position position="213"/>
    </location>
    <ligand>
        <name>Mn(2+)</name>
        <dbReference type="ChEBI" id="CHEBI:29035"/>
    </ligand>
</feature>
<dbReference type="SMART" id="SM00917">
    <property type="entry name" value="LeuA_dimer"/>
    <property type="match status" value="1"/>
</dbReference>
<dbReference type="NCBIfam" id="NF002086">
    <property type="entry name" value="PRK00915.1-3"/>
    <property type="match status" value="1"/>
</dbReference>
<feature type="binding site" evidence="11">
    <location>
        <position position="211"/>
    </location>
    <ligand>
        <name>Mn(2+)</name>
        <dbReference type="ChEBI" id="CHEBI:29035"/>
    </ligand>
</feature>
<evidence type="ECO:0000256" key="4">
    <source>
        <dbReference type="ARBA" id="ARBA00018198"/>
    </source>
</evidence>
<keyword evidence="9 11" id="KW-0464">Manganese</keyword>
<keyword evidence="6 11" id="KW-0028">Amino-acid biosynthesis</keyword>
<comment type="function">
    <text evidence="11">Catalyzes the condensation of the acetyl group of acetyl-CoA with 3-methyl-2-oxobutanoate (2-ketoisovalerate) to form 3-carboxy-3-hydroxy-4-methylpentanoate (2-isopropylmalate).</text>
</comment>
<dbReference type="PANTHER" id="PTHR10277:SF9">
    <property type="entry name" value="2-ISOPROPYLMALATE SYNTHASE 1, CHLOROPLASTIC-RELATED"/>
    <property type="match status" value="1"/>
</dbReference>
<dbReference type="InterPro" id="IPR013785">
    <property type="entry name" value="Aldolase_TIM"/>
</dbReference>
<evidence type="ECO:0000256" key="9">
    <source>
        <dbReference type="ARBA" id="ARBA00023211"/>
    </source>
</evidence>
<dbReference type="InterPro" id="IPR050073">
    <property type="entry name" value="2-IPM_HCS-like"/>
</dbReference>
<dbReference type="GO" id="GO:0003852">
    <property type="term" value="F:2-isopropylmalate synthase activity"/>
    <property type="evidence" value="ECO:0007669"/>
    <property type="project" value="UniProtKB-EC"/>
</dbReference>
<evidence type="ECO:0000256" key="3">
    <source>
        <dbReference type="ARBA" id="ARBA00012973"/>
    </source>
</evidence>
<keyword evidence="10 11" id="KW-0100">Branched-chain amino acid biosynthesis</keyword>
<dbReference type="InterPro" id="IPR054691">
    <property type="entry name" value="LeuA/HCS_post-cat"/>
</dbReference>
<dbReference type="SUPFAM" id="SSF51569">
    <property type="entry name" value="Aldolase"/>
    <property type="match status" value="1"/>
</dbReference>
<dbReference type="PROSITE" id="PS00815">
    <property type="entry name" value="AIPM_HOMOCIT_SYNTH_1"/>
    <property type="match status" value="1"/>
</dbReference>
<dbReference type="Proteomes" id="UP001060261">
    <property type="component" value="Chromosome"/>
</dbReference>
<comment type="pathway">
    <text evidence="1 11">Amino-acid biosynthesis; L-leucine biosynthesis; L-leucine from 3-methyl-2-oxobutanoate: step 1/4.</text>
</comment>
<comment type="subunit">
    <text evidence="11">Homodimer.</text>
</comment>
<dbReference type="Pfam" id="PF22617">
    <property type="entry name" value="HCS_D2"/>
    <property type="match status" value="1"/>
</dbReference>
<evidence type="ECO:0000256" key="7">
    <source>
        <dbReference type="ARBA" id="ARBA00022679"/>
    </source>
</evidence>
<name>A0ABY5YCE9_9DEIO</name>
<evidence type="ECO:0000259" key="12">
    <source>
        <dbReference type="PROSITE" id="PS50991"/>
    </source>
</evidence>
<organism evidence="13 14">
    <name type="scientific">Deinococcus rubellus</name>
    <dbReference type="NCBI Taxonomy" id="1889240"/>
    <lineage>
        <taxon>Bacteria</taxon>
        <taxon>Thermotogati</taxon>
        <taxon>Deinococcota</taxon>
        <taxon>Deinococci</taxon>
        <taxon>Deinococcales</taxon>
        <taxon>Deinococcaceae</taxon>
        <taxon>Deinococcus</taxon>
    </lineage>
</organism>
<evidence type="ECO:0000313" key="14">
    <source>
        <dbReference type="Proteomes" id="UP001060261"/>
    </source>
</evidence>
<dbReference type="SUPFAM" id="SSF110921">
    <property type="entry name" value="2-isopropylmalate synthase LeuA, allosteric (dimerisation) domain"/>
    <property type="match status" value="1"/>
</dbReference>
<dbReference type="InterPro" id="IPR000891">
    <property type="entry name" value="PYR_CT"/>
</dbReference>
<dbReference type="PROSITE" id="PS00816">
    <property type="entry name" value="AIPM_HOMOCIT_SYNTH_2"/>
    <property type="match status" value="1"/>
</dbReference>
<keyword evidence="7 11" id="KW-0808">Transferase</keyword>
<dbReference type="EC" id="2.3.3.13" evidence="3 11"/>
<dbReference type="Pfam" id="PF08502">
    <property type="entry name" value="LeuA_dimer"/>
    <property type="match status" value="1"/>
</dbReference>
<dbReference type="CDD" id="cd07940">
    <property type="entry name" value="DRE_TIM_IPMS"/>
    <property type="match status" value="1"/>
</dbReference>
<evidence type="ECO:0000256" key="1">
    <source>
        <dbReference type="ARBA" id="ARBA00004689"/>
    </source>
</evidence>
<dbReference type="InterPro" id="IPR005671">
    <property type="entry name" value="LeuA_bact_synth"/>
</dbReference>
<keyword evidence="5 11" id="KW-0432">Leucine biosynthesis</keyword>
<sequence length="530" mass="57474">MTQPTSEPSDLRRIHIFDTTLRDGEQSPGVALNHNQKIEIAHALARLNVDVIEAGFPITSDGDFECVSRIAREVRGPVICALARTARADIERAARALEAADRSRIHVFTSASAVQMQHMLRKTPEQVIESSIAAVKLACQYTSDVEFSGQDVMRADFDFVIQLYRAAIEAGATVINIPDTVGYGTPGEYGALIARVKSEIVQGRNVEISTHCHDDLGMATANSLAAVENGATQIECTINGIGERAGNTALEEVVMAIHTRRDHYQAETEIRTRELYRVSKLVSRLTGMPVPPNKAVIGDNAFAHESGIHQDGVLKHKETYEIMNAELVGREAAVMVMGKHSGRAAFRKALADLGYDTDGHSDHGFNDEALNALFVRFKELADRKGQIYSDDLHALVGSSVETSETFKLERFQIAMGTDMQPLAYVRLQTPDGVREATATGDGSVEAIFHAINAATSIAPELEVYRVQAVTRGAEALGEVSVSARYGEMTVSGNDVASDVVEASARAWLRVINHIVAGHTKEKSAVTAETP</sequence>
<evidence type="ECO:0000256" key="5">
    <source>
        <dbReference type="ARBA" id="ARBA00022430"/>
    </source>
</evidence>
<keyword evidence="14" id="KW-1185">Reference proteome</keyword>
<dbReference type="PANTHER" id="PTHR10277">
    <property type="entry name" value="HOMOCITRATE SYNTHASE-RELATED"/>
    <property type="match status" value="1"/>
</dbReference>
<keyword evidence="13" id="KW-0012">Acyltransferase</keyword>
<keyword evidence="11" id="KW-0963">Cytoplasm</keyword>
<dbReference type="Gene3D" id="3.30.160.270">
    <property type="match status" value="1"/>
</dbReference>
<protein>
    <recommendedName>
        <fullName evidence="4 11">2-isopropylmalate synthase</fullName>
        <ecNumber evidence="3 11">2.3.3.13</ecNumber>
    </recommendedName>
    <alternativeName>
        <fullName evidence="11">Alpha-IPM synthase</fullName>
    </alternativeName>
    <alternativeName>
        <fullName evidence="11">Alpha-isopropylmalate synthase</fullName>
    </alternativeName>
</protein>
<dbReference type="InterPro" id="IPR036230">
    <property type="entry name" value="LeuA_allosteric_dom_sf"/>
</dbReference>
<evidence type="ECO:0000313" key="13">
    <source>
        <dbReference type="EMBL" id="UWX62730.1"/>
    </source>
</evidence>
<evidence type="ECO:0000256" key="6">
    <source>
        <dbReference type="ARBA" id="ARBA00022605"/>
    </source>
</evidence>
<feature type="domain" description="Pyruvate carboxyltransferase" evidence="12">
    <location>
        <begin position="14"/>
        <end position="276"/>
    </location>
</feature>
<dbReference type="HAMAP" id="MF_01025">
    <property type="entry name" value="LeuA_type1"/>
    <property type="match status" value="1"/>
</dbReference>
<proteinExistence type="inferred from homology"/>
<comment type="catalytic activity">
    <reaction evidence="11">
        <text>3-methyl-2-oxobutanoate + acetyl-CoA + H2O = (2S)-2-isopropylmalate + CoA + H(+)</text>
        <dbReference type="Rhea" id="RHEA:21524"/>
        <dbReference type="ChEBI" id="CHEBI:1178"/>
        <dbReference type="ChEBI" id="CHEBI:11851"/>
        <dbReference type="ChEBI" id="CHEBI:15377"/>
        <dbReference type="ChEBI" id="CHEBI:15378"/>
        <dbReference type="ChEBI" id="CHEBI:57287"/>
        <dbReference type="ChEBI" id="CHEBI:57288"/>
        <dbReference type="EC" id="2.3.3.13"/>
    </reaction>
</comment>
<evidence type="ECO:0000256" key="11">
    <source>
        <dbReference type="HAMAP-Rule" id="MF_01025"/>
    </source>
</evidence>
<accession>A0ABY5YCE9</accession>
<keyword evidence="8 11" id="KW-0479">Metal-binding</keyword>
<feature type="binding site" evidence="11">
    <location>
        <position position="247"/>
    </location>
    <ligand>
        <name>Mn(2+)</name>
        <dbReference type="ChEBI" id="CHEBI:29035"/>
    </ligand>
</feature>
<dbReference type="InterPro" id="IPR002034">
    <property type="entry name" value="AIPM/Hcit_synth_CS"/>
</dbReference>